<organism evidence="1 2">
    <name type="scientific">Haemophilus parainfluenzae</name>
    <dbReference type="NCBI Taxonomy" id="729"/>
    <lineage>
        <taxon>Bacteria</taxon>
        <taxon>Pseudomonadati</taxon>
        <taxon>Pseudomonadota</taxon>
        <taxon>Gammaproteobacteria</taxon>
        <taxon>Pasteurellales</taxon>
        <taxon>Pasteurellaceae</taxon>
        <taxon>Haemophilus</taxon>
    </lineage>
</organism>
<sequence>MLIELLHKKLIDYPTIININDEIYFINELRKADIDDIRSNIDKFISILEQLQISHQDNGIFEVNIENIHIFFNFVFWIREIQNKLELSLDKYTDGFDTNFDGSIKI</sequence>
<gene>
    <name evidence="1" type="ORF">INP94_09150</name>
</gene>
<dbReference type="Proteomes" id="UP000595009">
    <property type="component" value="Chromosome"/>
</dbReference>
<evidence type="ECO:0000313" key="2">
    <source>
        <dbReference type="Proteomes" id="UP000595009"/>
    </source>
</evidence>
<name>A0A7M1NZG8_HAEPA</name>
<dbReference type="EMBL" id="CP063120">
    <property type="protein sequence ID" value="QOR18375.1"/>
    <property type="molecule type" value="Genomic_DNA"/>
</dbReference>
<reference evidence="1 2" key="1">
    <citation type="submission" date="2020-10" db="EMBL/GenBank/DDBJ databases">
        <title>Genomic diversity and antimicrobial resistance of Haemophilus colonising the airways of young children with cystic fibrosis.</title>
        <authorList>
            <person name="Watts S.C."/>
            <person name="Judd L.M."/>
            <person name="Carzino R."/>
            <person name="Ranganathan S."/>
            <person name="Holt K.E."/>
        </authorList>
    </citation>
    <scope>NUCLEOTIDE SEQUENCE [LARGE SCALE GENOMIC DNA]</scope>
    <source>
        <strain evidence="1 2">M1C137_2</strain>
    </source>
</reference>
<evidence type="ECO:0000313" key="1">
    <source>
        <dbReference type="EMBL" id="QOR18375.1"/>
    </source>
</evidence>
<proteinExistence type="predicted"/>
<accession>A0A7M1NZG8</accession>
<protein>
    <submittedName>
        <fullName evidence="1">Uncharacterized protein</fullName>
    </submittedName>
</protein>
<dbReference type="AlphaFoldDB" id="A0A7M1NZG8"/>